<dbReference type="STRING" id="516051.VC82_1274"/>
<dbReference type="AlphaFoldDB" id="A0A0D5YSM0"/>
<dbReference type="OrthoDB" id="894278at2"/>
<sequence length="136" mass="15905">MDFQILPNWFKKIGLMLFVIASLLTAGDSFMDGLRGTPSGTHHYLKDLYGENLYSILYILPTLGLLIYMFSKEKIEDDYIKLIRLKSYQITITIFLLIAFVVHIFDPSIKFKVEVVLSLFMCLFLLIFYFNKNQEL</sequence>
<feature type="transmembrane region" description="Helical" evidence="1">
    <location>
        <begin position="53"/>
        <end position="71"/>
    </location>
</feature>
<evidence type="ECO:0000313" key="3">
    <source>
        <dbReference type="Proteomes" id="UP000032726"/>
    </source>
</evidence>
<reference evidence="2 3" key="1">
    <citation type="submission" date="2015-03" db="EMBL/GenBank/DDBJ databases">
        <title>Complete genome sequence of Muricauda lutaonensis CC-HSB-11T, isolated from a coastal hot spring.</title>
        <authorList>
            <person name="Kim K.M."/>
        </authorList>
    </citation>
    <scope>NUCLEOTIDE SEQUENCE [LARGE SCALE GENOMIC DNA]</scope>
    <source>
        <strain evidence="2 3">CC-HSB-11</strain>
    </source>
</reference>
<dbReference type="HOGENOM" id="CLU_1873104_0_0_10"/>
<protein>
    <submittedName>
        <fullName evidence="2">Uncharacterized protein</fullName>
    </submittedName>
</protein>
<accession>A0A0D5YSM0</accession>
<name>A0A0D5YSM0_9FLAO</name>
<proteinExistence type="predicted"/>
<dbReference type="Proteomes" id="UP000032726">
    <property type="component" value="Chromosome"/>
</dbReference>
<feature type="transmembrane region" description="Helical" evidence="1">
    <location>
        <begin position="83"/>
        <end position="105"/>
    </location>
</feature>
<keyword evidence="3" id="KW-1185">Reference proteome</keyword>
<keyword evidence="1" id="KW-1133">Transmembrane helix</keyword>
<dbReference type="KEGG" id="mlt:VC82_1274"/>
<feature type="transmembrane region" description="Helical" evidence="1">
    <location>
        <begin position="111"/>
        <end position="130"/>
    </location>
</feature>
<keyword evidence="1" id="KW-0472">Membrane</keyword>
<dbReference type="PATRIC" id="fig|516051.4.peg.1316"/>
<organism evidence="2 3">
    <name type="scientific">Flagellimonas lutaonensis</name>
    <dbReference type="NCBI Taxonomy" id="516051"/>
    <lineage>
        <taxon>Bacteria</taxon>
        <taxon>Pseudomonadati</taxon>
        <taxon>Bacteroidota</taxon>
        <taxon>Flavobacteriia</taxon>
        <taxon>Flavobacteriales</taxon>
        <taxon>Flavobacteriaceae</taxon>
        <taxon>Flagellimonas</taxon>
    </lineage>
</organism>
<evidence type="ECO:0000313" key="2">
    <source>
        <dbReference type="EMBL" id="AKA34904.1"/>
    </source>
</evidence>
<gene>
    <name evidence="2" type="ORF">VC82_1274</name>
</gene>
<keyword evidence="1" id="KW-0812">Transmembrane</keyword>
<evidence type="ECO:0000256" key="1">
    <source>
        <dbReference type="SAM" id="Phobius"/>
    </source>
</evidence>
<dbReference type="EMBL" id="CP011071">
    <property type="protein sequence ID" value="AKA34904.1"/>
    <property type="molecule type" value="Genomic_DNA"/>
</dbReference>
<dbReference type="RefSeq" id="WP_045801615.1">
    <property type="nucleotide sequence ID" value="NZ_CP011071.1"/>
</dbReference>